<proteinExistence type="predicted"/>
<name>A0A1R2C9I1_9CILI</name>
<accession>A0A1R2C9I1</accession>
<sequence length="264" mass="31055">MDNHQYKKGKSEKFDEEFDLETSDRSRMQSLQALDTVFNTLSDPSLEDSLLKSKFNCLSTYKSENDPETLPEEHNENFYRKLFHEDHQIDCEDIEKKCSFLIVDSEECLDDKEICENYKSFLEDSYDRLSLNTPSFTYSRTETGAVNSVFNTFLWQSGLMKSLPQSRNQSEYLGGQAWETFDPCFIVERKDIGKYDKNELFMVDRICKSSLNCKKGEVEILDRVNRTMDEKYQDKEISGFRDRNISFEDTSNCCQCRYDKCIIL</sequence>
<keyword evidence="3" id="KW-1185">Reference proteome</keyword>
<dbReference type="Proteomes" id="UP000187209">
    <property type="component" value="Unassembled WGS sequence"/>
</dbReference>
<evidence type="ECO:0000313" key="3">
    <source>
        <dbReference type="Proteomes" id="UP000187209"/>
    </source>
</evidence>
<organism evidence="2 3">
    <name type="scientific">Stentor coeruleus</name>
    <dbReference type="NCBI Taxonomy" id="5963"/>
    <lineage>
        <taxon>Eukaryota</taxon>
        <taxon>Sar</taxon>
        <taxon>Alveolata</taxon>
        <taxon>Ciliophora</taxon>
        <taxon>Postciliodesmatophora</taxon>
        <taxon>Heterotrichea</taxon>
        <taxon>Heterotrichida</taxon>
        <taxon>Stentoridae</taxon>
        <taxon>Stentor</taxon>
    </lineage>
</organism>
<evidence type="ECO:0000313" key="2">
    <source>
        <dbReference type="EMBL" id="OMJ85654.1"/>
    </source>
</evidence>
<dbReference type="EMBL" id="MPUH01000230">
    <property type="protein sequence ID" value="OMJ85654.1"/>
    <property type="molecule type" value="Genomic_DNA"/>
</dbReference>
<feature type="compositionally biased region" description="Basic and acidic residues" evidence="1">
    <location>
        <begin position="1"/>
        <end position="13"/>
    </location>
</feature>
<protein>
    <submittedName>
        <fullName evidence="2">Uncharacterized protein</fullName>
    </submittedName>
</protein>
<dbReference type="AlphaFoldDB" id="A0A1R2C9I1"/>
<feature type="region of interest" description="Disordered" evidence="1">
    <location>
        <begin position="1"/>
        <end position="21"/>
    </location>
</feature>
<evidence type="ECO:0000256" key="1">
    <source>
        <dbReference type="SAM" id="MobiDB-lite"/>
    </source>
</evidence>
<reference evidence="2 3" key="1">
    <citation type="submission" date="2016-11" db="EMBL/GenBank/DDBJ databases">
        <title>The macronuclear genome of Stentor coeruleus: a giant cell with tiny introns.</title>
        <authorList>
            <person name="Slabodnick M."/>
            <person name="Ruby J.G."/>
            <person name="Reiff S.B."/>
            <person name="Swart E.C."/>
            <person name="Gosai S."/>
            <person name="Prabakaran S."/>
            <person name="Witkowska E."/>
            <person name="Larue G.E."/>
            <person name="Fisher S."/>
            <person name="Freeman R.M."/>
            <person name="Gunawardena J."/>
            <person name="Chu W."/>
            <person name="Stover N.A."/>
            <person name="Gregory B.D."/>
            <person name="Nowacki M."/>
            <person name="Derisi J."/>
            <person name="Roy S.W."/>
            <person name="Marshall W.F."/>
            <person name="Sood P."/>
        </authorList>
    </citation>
    <scope>NUCLEOTIDE SEQUENCE [LARGE SCALE GENOMIC DNA]</scope>
    <source>
        <strain evidence="2">WM001</strain>
    </source>
</reference>
<gene>
    <name evidence="2" type="ORF">SteCoe_13006</name>
</gene>
<comment type="caution">
    <text evidence="2">The sequence shown here is derived from an EMBL/GenBank/DDBJ whole genome shotgun (WGS) entry which is preliminary data.</text>
</comment>